<feature type="chain" id="PRO_5043798483" description="Pectinesterase inhibitor domain-containing protein" evidence="4">
    <location>
        <begin position="32"/>
        <end position="193"/>
    </location>
</feature>
<sequence>MAPKLLRMPVIYLAALGALVLMICSENNVVAEVPELQVIRDLCNRTESPDFCFSILSSDPDSRGSDFNELRFNFLRLSREKAERGVRFISALQKKTTDPLLKEILNYCSHRYERQVVRDTRTALDRYIDPDIPATLEALSWCIDAVEECEKAFKSPPYPACEKAFKSSTYPSYIMRETNELMKKYCRVARQMF</sequence>
<dbReference type="Proteomes" id="UP000825729">
    <property type="component" value="Unassembled WGS sequence"/>
</dbReference>
<dbReference type="AlphaFoldDB" id="A0AAV7E6J7"/>
<evidence type="ECO:0000256" key="1">
    <source>
        <dbReference type="ARBA" id="ARBA00022729"/>
    </source>
</evidence>
<dbReference type="PANTHER" id="PTHR36710:SF18">
    <property type="entry name" value="PECTINESTERASE INHIBITOR 5-RELATED"/>
    <property type="match status" value="1"/>
</dbReference>
<feature type="signal peptide" evidence="4">
    <location>
        <begin position="1"/>
        <end position="31"/>
    </location>
</feature>
<protein>
    <recommendedName>
        <fullName evidence="5">Pectinesterase inhibitor domain-containing protein</fullName>
    </recommendedName>
</protein>
<feature type="domain" description="Pectinesterase inhibitor" evidence="5">
    <location>
        <begin position="34"/>
        <end position="192"/>
    </location>
</feature>
<evidence type="ECO:0000256" key="3">
    <source>
        <dbReference type="ARBA" id="ARBA00038471"/>
    </source>
</evidence>
<dbReference type="InterPro" id="IPR035513">
    <property type="entry name" value="Invertase/methylesterase_inhib"/>
</dbReference>
<organism evidence="6 7">
    <name type="scientific">Aristolochia fimbriata</name>
    <name type="common">White veined hardy Dutchman's pipe vine</name>
    <dbReference type="NCBI Taxonomy" id="158543"/>
    <lineage>
        <taxon>Eukaryota</taxon>
        <taxon>Viridiplantae</taxon>
        <taxon>Streptophyta</taxon>
        <taxon>Embryophyta</taxon>
        <taxon>Tracheophyta</taxon>
        <taxon>Spermatophyta</taxon>
        <taxon>Magnoliopsida</taxon>
        <taxon>Magnoliidae</taxon>
        <taxon>Piperales</taxon>
        <taxon>Aristolochiaceae</taxon>
        <taxon>Aristolochia</taxon>
    </lineage>
</organism>
<dbReference type="Gene3D" id="1.20.140.40">
    <property type="entry name" value="Invertase/pectin methylesterase inhibitor family protein"/>
    <property type="match status" value="1"/>
</dbReference>
<comment type="similarity">
    <text evidence="3">Belongs to the PMEI family.</text>
</comment>
<keyword evidence="1 4" id="KW-0732">Signal</keyword>
<dbReference type="NCBIfam" id="TIGR01614">
    <property type="entry name" value="PME_inhib"/>
    <property type="match status" value="1"/>
</dbReference>
<keyword evidence="2" id="KW-1015">Disulfide bond</keyword>
<evidence type="ECO:0000256" key="4">
    <source>
        <dbReference type="SAM" id="SignalP"/>
    </source>
</evidence>
<dbReference type="SMART" id="SM00856">
    <property type="entry name" value="PMEI"/>
    <property type="match status" value="1"/>
</dbReference>
<dbReference type="SUPFAM" id="SSF101148">
    <property type="entry name" value="Plant invertase/pectin methylesterase inhibitor"/>
    <property type="match status" value="1"/>
</dbReference>
<comment type="caution">
    <text evidence="6">The sequence shown here is derived from an EMBL/GenBank/DDBJ whole genome shotgun (WGS) entry which is preliminary data.</text>
</comment>
<dbReference type="Pfam" id="PF04043">
    <property type="entry name" value="PMEI"/>
    <property type="match status" value="1"/>
</dbReference>
<reference evidence="6 7" key="1">
    <citation type="submission" date="2021-07" db="EMBL/GenBank/DDBJ databases">
        <title>The Aristolochia fimbriata genome: insights into angiosperm evolution, floral development and chemical biosynthesis.</title>
        <authorList>
            <person name="Jiao Y."/>
        </authorList>
    </citation>
    <scope>NUCLEOTIDE SEQUENCE [LARGE SCALE GENOMIC DNA]</scope>
    <source>
        <strain evidence="6">IBCAS-2021</strain>
        <tissue evidence="6">Leaf</tissue>
    </source>
</reference>
<dbReference type="InterPro" id="IPR052421">
    <property type="entry name" value="PCW_Enzyme_Inhibitor"/>
</dbReference>
<evidence type="ECO:0000256" key="2">
    <source>
        <dbReference type="ARBA" id="ARBA00023157"/>
    </source>
</evidence>
<dbReference type="PANTHER" id="PTHR36710">
    <property type="entry name" value="PECTINESTERASE INHIBITOR-LIKE"/>
    <property type="match status" value="1"/>
</dbReference>
<accession>A0AAV7E6J7</accession>
<evidence type="ECO:0000313" key="7">
    <source>
        <dbReference type="Proteomes" id="UP000825729"/>
    </source>
</evidence>
<gene>
    <name evidence="6" type="ORF">H6P81_018852</name>
</gene>
<evidence type="ECO:0000259" key="5">
    <source>
        <dbReference type="SMART" id="SM00856"/>
    </source>
</evidence>
<dbReference type="EMBL" id="JAINDJ010000007">
    <property type="protein sequence ID" value="KAG9442998.1"/>
    <property type="molecule type" value="Genomic_DNA"/>
</dbReference>
<name>A0AAV7E6J7_ARIFI</name>
<keyword evidence="7" id="KW-1185">Reference proteome</keyword>
<dbReference type="GO" id="GO:0004857">
    <property type="term" value="F:enzyme inhibitor activity"/>
    <property type="evidence" value="ECO:0007669"/>
    <property type="project" value="InterPro"/>
</dbReference>
<dbReference type="InterPro" id="IPR006501">
    <property type="entry name" value="Pectinesterase_inhib_dom"/>
</dbReference>
<proteinExistence type="inferred from homology"/>
<evidence type="ECO:0000313" key="6">
    <source>
        <dbReference type="EMBL" id="KAG9442998.1"/>
    </source>
</evidence>